<feature type="coiled-coil region" evidence="1">
    <location>
        <begin position="50"/>
        <end position="84"/>
    </location>
</feature>
<keyword evidence="4" id="KW-1185">Reference proteome</keyword>
<feature type="compositionally biased region" description="Polar residues" evidence="2">
    <location>
        <begin position="1"/>
        <end position="13"/>
    </location>
</feature>
<evidence type="ECO:0000313" key="4">
    <source>
        <dbReference type="Proteomes" id="UP001595921"/>
    </source>
</evidence>
<name>A0ABD5PFE8_9EURY</name>
<feature type="compositionally biased region" description="Basic and acidic residues" evidence="2">
    <location>
        <begin position="15"/>
        <end position="31"/>
    </location>
</feature>
<protein>
    <submittedName>
        <fullName evidence="3">Uncharacterized protein</fullName>
    </submittedName>
</protein>
<dbReference type="RefSeq" id="WP_267621751.1">
    <property type="nucleotide sequence ID" value="NZ_JAODIW010000006.1"/>
</dbReference>
<dbReference type="AlphaFoldDB" id="A0ABD5PFE8"/>
<evidence type="ECO:0000313" key="3">
    <source>
        <dbReference type="EMBL" id="MFC4359448.1"/>
    </source>
</evidence>
<organism evidence="3 4">
    <name type="scientific">Halobium salinum</name>
    <dbReference type="NCBI Taxonomy" id="1364940"/>
    <lineage>
        <taxon>Archaea</taxon>
        <taxon>Methanobacteriati</taxon>
        <taxon>Methanobacteriota</taxon>
        <taxon>Stenosarchaea group</taxon>
        <taxon>Halobacteria</taxon>
        <taxon>Halobacteriales</taxon>
        <taxon>Haloferacaceae</taxon>
        <taxon>Halobium</taxon>
    </lineage>
</organism>
<accession>A0ABD5PFE8</accession>
<reference evidence="3 4" key="1">
    <citation type="journal article" date="2019" name="Int. J. Syst. Evol. Microbiol.">
        <title>The Global Catalogue of Microorganisms (GCM) 10K type strain sequencing project: providing services to taxonomists for standard genome sequencing and annotation.</title>
        <authorList>
            <consortium name="The Broad Institute Genomics Platform"/>
            <consortium name="The Broad Institute Genome Sequencing Center for Infectious Disease"/>
            <person name="Wu L."/>
            <person name="Ma J."/>
        </authorList>
    </citation>
    <scope>NUCLEOTIDE SEQUENCE [LARGE SCALE GENOMIC DNA]</scope>
    <source>
        <strain evidence="3 4">CGMCC 1.12553</strain>
    </source>
</reference>
<dbReference type="Proteomes" id="UP001595921">
    <property type="component" value="Unassembled WGS sequence"/>
</dbReference>
<keyword evidence="1" id="KW-0175">Coiled coil</keyword>
<gene>
    <name evidence="3" type="ORF">ACFO0N_16010</name>
</gene>
<evidence type="ECO:0000256" key="1">
    <source>
        <dbReference type="SAM" id="Coils"/>
    </source>
</evidence>
<sequence>MSLNSLPTGTVSESGADRTRPVGRPGERDPNPRTGTPGPPSAGRPPTEAVAELRDTVDALERELDRREAERQELVDRYERLLAMQKRDRSQARAGSEVKQALGARVVERVRTLLGR</sequence>
<comment type="caution">
    <text evidence="3">The sequence shown here is derived from an EMBL/GenBank/DDBJ whole genome shotgun (WGS) entry which is preliminary data.</text>
</comment>
<feature type="region of interest" description="Disordered" evidence="2">
    <location>
        <begin position="1"/>
        <end position="49"/>
    </location>
</feature>
<dbReference type="EMBL" id="JBHSDS010000008">
    <property type="protein sequence ID" value="MFC4359448.1"/>
    <property type="molecule type" value="Genomic_DNA"/>
</dbReference>
<evidence type="ECO:0000256" key="2">
    <source>
        <dbReference type="SAM" id="MobiDB-lite"/>
    </source>
</evidence>
<proteinExistence type="predicted"/>